<evidence type="ECO:0000313" key="9">
    <source>
        <dbReference type="Proteomes" id="UP000035337"/>
    </source>
</evidence>
<protein>
    <submittedName>
        <fullName evidence="8">Alkaline phosphatase synthesis transcriptional regulatory proteinphoP</fullName>
    </submittedName>
</protein>
<feature type="domain" description="Response regulatory" evidence="6">
    <location>
        <begin position="4"/>
        <end position="120"/>
    </location>
</feature>
<dbReference type="InterPro" id="IPR001789">
    <property type="entry name" value="Sig_transdc_resp-reg_receiver"/>
</dbReference>
<dbReference type="PROSITE" id="PS50110">
    <property type="entry name" value="RESPONSE_REGULATORY"/>
    <property type="match status" value="1"/>
</dbReference>
<dbReference type="AlphaFoldDB" id="A0A0G3WIB1"/>
<dbReference type="InterPro" id="IPR011006">
    <property type="entry name" value="CheY-like_superfamily"/>
</dbReference>
<dbReference type="Gene3D" id="6.10.250.690">
    <property type="match status" value="1"/>
</dbReference>
<dbReference type="OrthoDB" id="9790442at2"/>
<keyword evidence="2" id="KW-0902">Two-component regulatory system</keyword>
<dbReference type="GO" id="GO:0000156">
    <property type="term" value="F:phosphorelay response regulator activity"/>
    <property type="evidence" value="ECO:0007669"/>
    <property type="project" value="TreeGrafter"/>
</dbReference>
<dbReference type="PANTHER" id="PTHR48111:SF40">
    <property type="entry name" value="PHOSPHATE REGULON TRANSCRIPTIONAL REGULATORY PROTEIN PHOB"/>
    <property type="match status" value="1"/>
</dbReference>
<evidence type="ECO:0000259" key="6">
    <source>
        <dbReference type="PROSITE" id="PS50110"/>
    </source>
</evidence>
<evidence type="ECO:0000256" key="1">
    <source>
        <dbReference type="ARBA" id="ARBA00022553"/>
    </source>
</evidence>
<dbReference type="Proteomes" id="UP000035337">
    <property type="component" value="Chromosome"/>
</dbReference>
<evidence type="ECO:0000256" key="4">
    <source>
        <dbReference type="PROSITE-ProRule" id="PRU00169"/>
    </source>
</evidence>
<dbReference type="Pfam" id="PF00486">
    <property type="entry name" value="Trans_reg_C"/>
    <property type="match status" value="1"/>
</dbReference>
<dbReference type="KEGG" id="epo:Epro_1042"/>
<dbReference type="CDD" id="cd00383">
    <property type="entry name" value="trans_reg_C"/>
    <property type="match status" value="1"/>
</dbReference>
<dbReference type="PATRIC" id="fig|1408281.3.peg.1071"/>
<name>A0A0G3WIB1_9BACT</name>
<dbReference type="Gene3D" id="3.40.50.2300">
    <property type="match status" value="1"/>
</dbReference>
<dbReference type="RefSeq" id="WP_052570968.1">
    <property type="nucleotide sequence ID" value="NZ_CP009498.1"/>
</dbReference>
<dbReference type="GO" id="GO:0000976">
    <property type="term" value="F:transcription cis-regulatory region binding"/>
    <property type="evidence" value="ECO:0007669"/>
    <property type="project" value="TreeGrafter"/>
</dbReference>
<dbReference type="GO" id="GO:0032993">
    <property type="term" value="C:protein-DNA complex"/>
    <property type="evidence" value="ECO:0007669"/>
    <property type="project" value="TreeGrafter"/>
</dbReference>
<reference evidence="8 9" key="1">
    <citation type="submission" date="2014-09" db="EMBL/GenBank/DDBJ databases">
        <title>Complete genome sequence of Endomicrobium proavitum.</title>
        <authorList>
            <person name="Zheng H."/>
        </authorList>
    </citation>
    <scope>NUCLEOTIDE SEQUENCE [LARGE SCALE GENOMIC DNA]</scope>
    <source>
        <strain evidence="8 9">Rsa215</strain>
    </source>
</reference>
<dbReference type="InterPro" id="IPR001867">
    <property type="entry name" value="OmpR/PhoB-type_DNA-bd"/>
</dbReference>
<evidence type="ECO:0000256" key="2">
    <source>
        <dbReference type="ARBA" id="ARBA00023012"/>
    </source>
</evidence>
<keyword evidence="9" id="KW-1185">Reference proteome</keyword>
<evidence type="ECO:0000313" key="8">
    <source>
        <dbReference type="EMBL" id="AKL98421.1"/>
    </source>
</evidence>
<dbReference type="PANTHER" id="PTHR48111">
    <property type="entry name" value="REGULATOR OF RPOS"/>
    <property type="match status" value="1"/>
</dbReference>
<dbReference type="SMART" id="SM00448">
    <property type="entry name" value="REC"/>
    <property type="match status" value="1"/>
</dbReference>
<keyword evidence="3 5" id="KW-0238">DNA-binding</keyword>
<feature type="DNA-binding region" description="OmpR/PhoB-type" evidence="5">
    <location>
        <begin position="130"/>
        <end position="226"/>
    </location>
</feature>
<dbReference type="PROSITE" id="PS51755">
    <property type="entry name" value="OMPR_PHOB"/>
    <property type="match status" value="1"/>
</dbReference>
<feature type="modified residue" description="4-aspartylphosphate" evidence="4">
    <location>
        <position position="53"/>
    </location>
</feature>
<evidence type="ECO:0000256" key="3">
    <source>
        <dbReference type="ARBA" id="ARBA00023125"/>
    </source>
</evidence>
<dbReference type="InterPro" id="IPR036388">
    <property type="entry name" value="WH-like_DNA-bd_sf"/>
</dbReference>
<organism evidence="8 9">
    <name type="scientific">Endomicrobium proavitum</name>
    <dbReference type="NCBI Taxonomy" id="1408281"/>
    <lineage>
        <taxon>Bacteria</taxon>
        <taxon>Pseudomonadati</taxon>
        <taxon>Elusimicrobiota</taxon>
        <taxon>Endomicrobiia</taxon>
        <taxon>Endomicrobiales</taxon>
        <taxon>Endomicrobiaceae</taxon>
        <taxon>Endomicrobium</taxon>
    </lineage>
</organism>
<dbReference type="STRING" id="1408281.Epro_1042"/>
<dbReference type="SMART" id="SM00862">
    <property type="entry name" value="Trans_reg_C"/>
    <property type="match status" value="1"/>
</dbReference>
<dbReference type="GO" id="GO:0006355">
    <property type="term" value="P:regulation of DNA-templated transcription"/>
    <property type="evidence" value="ECO:0007669"/>
    <property type="project" value="InterPro"/>
</dbReference>
<evidence type="ECO:0000256" key="5">
    <source>
        <dbReference type="PROSITE-ProRule" id="PRU01091"/>
    </source>
</evidence>
<feature type="domain" description="OmpR/PhoB-type" evidence="7">
    <location>
        <begin position="130"/>
        <end position="226"/>
    </location>
</feature>
<dbReference type="InterPro" id="IPR016032">
    <property type="entry name" value="Sig_transdc_resp-reg_C-effctor"/>
</dbReference>
<dbReference type="EMBL" id="CP009498">
    <property type="protein sequence ID" value="AKL98421.1"/>
    <property type="molecule type" value="Genomic_DNA"/>
</dbReference>
<proteinExistence type="predicted"/>
<dbReference type="SUPFAM" id="SSF52172">
    <property type="entry name" value="CheY-like"/>
    <property type="match status" value="1"/>
</dbReference>
<evidence type="ECO:0000259" key="7">
    <source>
        <dbReference type="PROSITE" id="PS51755"/>
    </source>
</evidence>
<dbReference type="Pfam" id="PF00072">
    <property type="entry name" value="Response_reg"/>
    <property type="match status" value="1"/>
</dbReference>
<accession>A0A0G3WIB1</accession>
<dbReference type="GO" id="GO:0005829">
    <property type="term" value="C:cytosol"/>
    <property type="evidence" value="ECO:0007669"/>
    <property type="project" value="TreeGrafter"/>
</dbReference>
<dbReference type="SUPFAM" id="SSF46894">
    <property type="entry name" value="C-terminal effector domain of the bipartite response regulators"/>
    <property type="match status" value="1"/>
</dbReference>
<keyword evidence="1 4" id="KW-0597">Phosphoprotein</keyword>
<dbReference type="InterPro" id="IPR039420">
    <property type="entry name" value="WalR-like"/>
</dbReference>
<dbReference type="Gene3D" id="1.10.10.10">
    <property type="entry name" value="Winged helix-like DNA-binding domain superfamily/Winged helix DNA-binding domain"/>
    <property type="match status" value="1"/>
</dbReference>
<sequence length="226" mass="25956">MPKLIVAVDDEEDILKALSITLIKEGYNFKGFTSFSKLPDFLKKNTPDLFILDIMIPGVNGLDIYKELRKNARFEYTPIMFLSAKSDEVDKVVGLELGADDYITKPFSLKELSSRIKGIFRRIGNVDQKNDKTVVKGIKINKEGLEVFVDNKKTELTFAEFKILELLLNNKNKVFSRDEILDHLWGDNKLVTDRTVDFHIKNLREKIGKYGDKIKNARGVGYKFED</sequence>
<gene>
    <name evidence="8" type="ORF">Epro_1042</name>
</gene>